<feature type="compositionally biased region" description="Basic residues" evidence="2">
    <location>
        <begin position="1"/>
        <end position="16"/>
    </location>
</feature>
<protein>
    <submittedName>
        <fullName evidence="3">Uncharacterized protein</fullName>
    </submittedName>
</protein>
<evidence type="ECO:0000256" key="2">
    <source>
        <dbReference type="SAM" id="MobiDB-lite"/>
    </source>
</evidence>
<reference evidence="3 4" key="1">
    <citation type="journal article" date="2019" name="Environ. Microbiol.">
        <title>At the nexus of three kingdoms: the genome of the mycorrhizal fungus Gigaspora margarita provides insights into plant, endobacterial and fungal interactions.</title>
        <authorList>
            <person name="Venice F."/>
            <person name="Ghignone S."/>
            <person name="Salvioli di Fossalunga A."/>
            <person name="Amselem J."/>
            <person name="Novero M."/>
            <person name="Xianan X."/>
            <person name="Sedzielewska Toro K."/>
            <person name="Morin E."/>
            <person name="Lipzen A."/>
            <person name="Grigoriev I.V."/>
            <person name="Henrissat B."/>
            <person name="Martin F.M."/>
            <person name="Bonfante P."/>
        </authorList>
    </citation>
    <scope>NUCLEOTIDE SEQUENCE [LARGE SCALE GENOMIC DNA]</scope>
    <source>
        <strain evidence="3 4">BEG34</strain>
    </source>
</reference>
<evidence type="ECO:0000256" key="1">
    <source>
        <dbReference type="SAM" id="Coils"/>
    </source>
</evidence>
<keyword evidence="1" id="KW-0175">Coiled coil</keyword>
<feature type="region of interest" description="Disordered" evidence="2">
    <location>
        <begin position="1"/>
        <end position="22"/>
    </location>
</feature>
<feature type="coiled-coil region" evidence="1">
    <location>
        <begin position="195"/>
        <end position="222"/>
    </location>
</feature>
<keyword evidence="4" id="KW-1185">Reference proteome</keyword>
<evidence type="ECO:0000313" key="3">
    <source>
        <dbReference type="EMBL" id="KAF0441107.1"/>
    </source>
</evidence>
<proteinExistence type="predicted"/>
<feature type="region of interest" description="Disordered" evidence="2">
    <location>
        <begin position="167"/>
        <end position="189"/>
    </location>
</feature>
<dbReference type="AlphaFoldDB" id="A0A8H4A5T9"/>
<dbReference type="Gene3D" id="3.40.50.11490">
    <property type="match status" value="1"/>
</dbReference>
<accession>A0A8H4A5T9</accession>
<gene>
    <name evidence="3" type="ORF">F8M41_003954</name>
</gene>
<dbReference type="OrthoDB" id="2377906at2759"/>
<name>A0A8H4A5T9_GIGMA</name>
<evidence type="ECO:0000313" key="4">
    <source>
        <dbReference type="Proteomes" id="UP000439903"/>
    </source>
</evidence>
<organism evidence="3 4">
    <name type="scientific">Gigaspora margarita</name>
    <dbReference type="NCBI Taxonomy" id="4874"/>
    <lineage>
        <taxon>Eukaryota</taxon>
        <taxon>Fungi</taxon>
        <taxon>Fungi incertae sedis</taxon>
        <taxon>Mucoromycota</taxon>
        <taxon>Glomeromycotina</taxon>
        <taxon>Glomeromycetes</taxon>
        <taxon>Diversisporales</taxon>
        <taxon>Gigasporaceae</taxon>
        <taxon>Gigaspora</taxon>
    </lineage>
</organism>
<dbReference type="EMBL" id="WTPW01001356">
    <property type="protein sequence ID" value="KAF0441107.1"/>
    <property type="molecule type" value="Genomic_DNA"/>
</dbReference>
<comment type="caution">
    <text evidence="3">The sequence shown here is derived from an EMBL/GenBank/DDBJ whole genome shotgun (WGS) entry which is preliminary data.</text>
</comment>
<dbReference type="Proteomes" id="UP000439903">
    <property type="component" value="Unassembled WGS sequence"/>
</dbReference>
<feature type="region of interest" description="Disordered" evidence="2">
    <location>
        <begin position="270"/>
        <end position="292"/>
    </location>
</feature>
<sequence>MPKKLTRTKTSKKKQNASKASNVVNEQESPIVVSKVLDYRYVNGIDVYLQQYQVDEQIKINWMKYESMVGCDNLIRDYWLRERSINPLASPSGSSKILVGSGWYQFRSAECEQPNNNMDFIDDFNQTNVTLTNMMKDVENVLSNETTLPNTNVKTNKRKKAADFMTIPSTSNHHSNNNNNNREISANNLNDAGLKPNMINKLDSLSKEVNNLDNEIIEESIKPNKKSKFTNDELEHNNFSSINNLASINDKVNNSASINKVNNNSTFTDKVNNNSTSTDKVNNNNSVSTEKANSNNSLSIAIDNDVCIEHCDLNEKTRGKTISINISTKEHTSAFIPKIFSATHTQIYKEQELVQSKKSLDAQLTDIDVTKNIGINDAQHQANMEWKGSLIKGSLVQFIATVILKPLPGHCPDFSLFNEISNRQNLRIEHCIRLSDAMKIVTPNALGFIAEPANILKSKYNMRKEYMFMKENNIVGVIWLNKDKQRCLLAFAISNDICRFLQLRHKPNVPLILLEKTLLSQPTSSEISKYQKLFPRQMMDNNLDLQICEIYLNYMEYFRLLEICKNPGVKILLFVPDPKQVTVEGGQVIMKENLEVVEMEHALNCLGAVCVNTYSDDIQYVLIHYLFEKQIYWIPNLIKLKRLPNCGFVTATAPLFVKGENVVFRILTVMNHQKQLYKDASWEFLLSKNVLDALDRCCRLRSINSHNARLAYYSLIAKINMKKIRYFNPDEIFKYNNSTDSPPSFLLSLHRTMMRVHSQQWKKYRHFIVLYDESEDLSQNLPIEGVELMTLREFEKDFGL</sequence>
<feature type="compositionally biased region" description="Low complexity" evidence="2">
    <location>
        <begin position="169"/>
        <end position="189"/>
    </location>
</feature>